<dbReference type="RefSeq" id="WP_113921648.1">
    <property type="nucleotide sequence ID" value="NZ_QNRX01000022.1"/>
</dbReference>
<feature type="binding site" evidence="7">
    <location>
        <position position="209"/>
    </location>
    <ligand>
        <name>Mg(2+)</name>
        <dbReference type="ChEBI" id="CHEBI:18420"/>
    </ligand>
</feature>
<reference evidence="10 11" key="1">
    <citation type="submission" date="2018-06" db="EMBL/GenBank/DDBJ databases">
        <title>Genomic Encyclopedia of Type Strains, Phase IV (KMG-IV): sequencing the most valuable type-strain genomes for metagenomic binning, comparative biology and taxonomic classification.</title>
        <authorList>
            <person name="Goeker M."/>
        </authorList>
    </citation>
    <scope>NUCLEOTIDE SEQUENCE [LARGE SCALE GENOMIC DNA]</scope>
    <source>
        <strain evidence="10 11">DSM 22112</strain>
    </source>
</reference>
<evidence type="ECO:0000313" key="10">
    <source>
        <dbReference type="EMBL" id="RBP58577.1"/>
    </source>
</evidence>
<feature type="transmembrane region" description="Helical" evidence="9">
    <location>
        <begin position="285"/>
        <end position="304"/>
    </location>
</feature>
<dbReference type="GO" id="GO:0044038">
    <property type="term" value="P:cell wall macromolecule biosynthetic process"/>
    <property type="evidence" value="ECO:0007669"/>
    <property type="project" value="TreeGrafter"/>
</dbReference>
<feature type="transmembrane region" description="Helical" evidence="9">
    <location>
        <begin position="6"/>
        <end position="26"/>
    </location>
</feature>
<gene>
    <name evidence="10" type="ORF">DES36_1222</name>
</gene>
<evidence type="ECO:0000256" key="3">
    <source>
        <dbReference type="ARBA" id="ARBA00022679"/>
    </source>
</evidence>
<dbReference type="GO" id="GO:0005886">
    <property type="term" value="C:plasma membrane"/>
    <property type="evidence" value="ECO:0007669"/>
    <property type="project" value="UniProtKB-SubCell"/>
</dbReference>
<dbReference type="PANTHER" id="PTHR22926:SF3">
    <property type="entry name" value="UNDECAPRENYL-PHOSPHATE ALPHA-N-ACETYLGLUCOSAMINYL 1-PHOSPHATE TRANSFERASE"/>
    <property type="match status" value="1"/>
</dbReference>
<evidence type="ECO:0000256" key="4">
    <source>
        <dbReference type="ARBA" id="ARBA00022692"/>
    </source>
</evidence>
<dbReference type="GO" id="GO:0016780">
    <property type="term" value="F:phosphotransferase activity, for other substituted phosphate groups"/>
    <property type="evidence" value="ECO:0007669"/>
    <property type="project" value="InterPro"/>
</dbReference>
<dbReference type="GO" id="GO:0046872">
    <property type="term" value="F:metal ion binding"/>
    <property type="evidence" value="ECO:0007669"/>
    <property type="project" value="UniProtKB-KW"/>
</dbReference>
<evidence type="ECO:0000256" key="2">
    <source>
        <dbReference type="ARBA" id="ARBA00022475"/>
    </source>
</evidence>
<dbReference type="InterPro" id="IPR000715">
    <property type="entry name" value="Glycosyl_transferase_4"/>
</dbReference>
<dbReference type="GO" id="GO:0071555">
    <property type="term" value="P:cell wall organization"/>
    <property type="evidence" value="ECO:0007669"/>
    <property type="project" value="TreeGrafter"/>
</dbReference>
<evidence type="ECO:0000256" key="5">
    <source>
        <dbReference type="ARBA" id="ARBA00022989"/>
    </source>
</evidence>
<keyword evidence="3 10" id="KW-0808">Transferase</keyword>
<feature type="transmembrane region" description="Helical" evidence="9">
    <location>
        <begin position="232"/>
        <end position="254"/>
    </location>
</feature>
<feature type="transmembrane region" description="Helical" evidence="9">
    <location>
        <begin position="181"/>
        <end position="198"/>
    </location>
</feature>
<evidence type="ECO:0000256" key="6">
    <source>
        <dbReference type="ARBA" id="ARBA00023136"/>
    </source>
</evidence>
<evidence type="ECO:0000256" key="8">
    <source>
        <dbReference type="SAM" id="MobiDB-lite"/>
    </source>
</evidence>
<comment type="cofactor">
    <cofactor evidence="7">
        <name>Mg(2+)</name>
        <dbReference type="ChEBI" id="CHEBI:18420"/>
    </cofactor>
</comment>
<evidence type="ECO:0000313" key="11">
    <source>
        <dbReference type="Proteomes" id="UP000253490"/>
    </source>
</evidence>
<sequence>MEDIKVYLFCCAVSMAITPFIAKLALKIGAVDKPNKRKVHKQLMPTMGGLSIFIAFILGHALFGYPHFQFNAILIGAIIILISGIVDDKYEMSPKVKILFQLAAATVVIFYGGIYLKSITLPFIGRIQLTYLGYFATYLWIIGVTNAVNLIDGLDGLASGVSTITFMTMYILAIVEGDYFVMSYALILAGSCTGFLVYNFHPATIFMGDTGALFLGYIISVLSLMGFKNTTFISLIVPILILGVPVFDTFFAIIRRKLRGQSFAQADKEHLHHLLMTTNSSQTKTVLTIYGMSIIFSTVSVIYSQVSRELGLVILVILFILIQYIAGKIGLLGRKVLYSHRQEEQEKQEEYEDETGDEESGKRKVESGKKQTRR</sequence>
<feature type="transmembrane region" description="Helical" evidence="9">
    <location>
        <begin position="69"/>
        <end position="86"/>
    </location>
</feature>
<accession>A0A366HYA5</accession>
<feature type="region of interest" description="Disordered" evidence="8">
    <location>
        <begin position="342"/>
        <end position="374"/>
    </location>
</feature>
<dbReference type="Proteomes" id="UP000253490">
    <property type="component" value="Unassembled WGS sequence"/>
</dbReference>
<feature type="binding site" evidence="7">
    <location>
        <position position="149"/>
    </location>
    <ligand>
        <name>Mg(2+)</name>
        <dbReference type="ChEBI" id="CHEBI:18420"/>
    </ligand>
</feature>
<feature type="transmembrane region" description="Helical" evidence="9">
    <location>
        <begin position="205"/>
        <end position="226"/>
    </location>
</feature>
<organism evidence="10 11">
    <name type="scientific">Alkalibaculum bacchi</name>
    <dbReference type="NCBI Taxonomy" id="645887"/>
    <lineage>
        <taxon>Bacteria</taxon>
        <taxon>Bacillati</taxon>
        <taxon>Bacillota</taxon>
        <taxon>Clostridia</taxon>
        <taxon>Eubacteriales</taxon>
        <taxon>Eubacteriaceae</taxon>
        <taxon>Alkalibaculum</taxon>
    </lineage>
</organism>
<feature type="transmembrane region" description="Helical" evidence="9">
    <location>
        <begin position="47"/>
        <end position="63"/>
    </location>
</feature>
<comment type="caution">
    <text evidence="10">The sequence shown here is derived from an EMBL/GenBank/DDBJ whole genome shotgun (WGS) entry which is preliminary data.</text>
</comment>
<evidence type="ECO:0000256" key="1">
    <source>
        <dbReference type="ARBA" id="ARBA00004651"/>
    </source>
</evidence>
<dbReference type="PROSITE" id="PS01348">
    <property type="entry name" value="MRAY_2"/>
    <property type="match status" value="1"/>
</dbReference>
<dbReference type="InterPro" id="IPR018480">
    <property type="entry name" value="PNAcMuramoyl-5peptid_Trfase_CS"/>
</dbReference>
<dbReference type="GO" id="GO:0009103">
    <property type="term" value="P:lipopolysaccharide biosynthetic process"/>
    <property type="evidence" value="ECO:0007669"/>
    <property type="project" value="TreeGrafter"/>
</dbReference>
<keyword evidence="11" id="KW-1185">Reference proteome</keyword>
<comment type="subcellular location">
    <subcellularLocation>
        <location evidence="1">Cell membrane</location>
        <topology evidence="1">Multi-pass membrane protein</topology>
    </subcellularLocation>
</comment>
<evidence type="ECO:0000256" key="9">
    <source>
        <dbReference type="SAM" id="Phobius"/>
    </source>
</evidence>
<keyword evidence="7" id="KW-0479">Metal-binding</keyword>
<feature type="transmembrane region" description="Helical" evidence="9">
    <location>
        <begin position="157"/>
        <end position="175"/>
    </location>
</feature>
<dbReference type="AlphaFoldDB" id="A0A366HYA5"/>
<dbReference type="EMBL" id="QNRX01000022">
    <property type="protein sequence ID" value="RBP58577.1"/>
    <property type="molecule type" value="Genomic_DNA"/>
</dbReference>
<feature type="transmembrane region" description="Helical" evidence="9">
    <location>
        <begin position="98"/>
        <end position="116"/>
    </location>
</feature>
<dbReference type="OrthoDB" id="9805475at2"/>
<protein>
    <submittedName>
        <fullName evidence="10">UDP-GlcNAc:undecaprenyl-phosphate GlcNAc-1-phosphate transferase</fullName>
    </submittedName>
</protein>
<dbReference type="PANTHER" id="PTHR22926">
    <property type="entry name" value="PHOSPHO-N-ACETYLMURAMOYL-PENTAPEPTIDE-TRANSFERASE"/>
    <property type="match status" value="1"/>
</dbReference>
<keyword evidence="4 9" id="KW-0812">Transmembrane</keyword>
<name>A0A366HYA5_9FIRM</name>
<feature type="transmembrane region" description="Helical" evidence="9">
    <location>
        <begin position="310"/>
        <end position="331"/>
    </location>
</feature>
<proteinExistence type="predicted"/>
<feature type="compositionally biased region" description="Basic and acidic residues" evidence="8">
    <location>
        <begin position="359"/>
        <end position="374"/>
    </location>
</feature>
<keyword evidence="2" id="KW-1003">Cell membrane</keyword>
<feature type="compositionally biased region" description="Acidic residues" evidence="8">
    <location>
        <begin position="346"/>
        <end position="358"/>
    </location>
</feature>
<dbReference type="Pfam" id="PF00953">
    <property type="entry name" value="Glycos_transf_4"/>
    <property type="match status" value="1"/>
</dbReference>
<keyword evidence="5 9" id="KW-1133">Transmembrane helix</keyword>
<keyword evidence="6 9" id="KW-0472">Membrane</keyword>
<evidence type="ECO:0000256" key="7">
    <source>
        <dbReference type="PIRSR" id="PIRSR600715-1"/>
    </source>
</evidence>
<feature type="transmembrane region" description="Helical" evidence="9">
    <location>
        <begin position="131"/>
        <end position="150"/>
    </location>
</feature>
<dbReference type="CDD" id="cd06853">
    <property type="entry name" value="GT_WecA_like"/>
    <property type="match status" value="1"/>
</dbReference>
<keyword evidence="7" id="KW-0460">Magnesium</keyword>